<comment type="catalytic activity">
    <reaction evidence="18">
        <text>leukotriene C4 = leukotriene A4 + glutathione</text>
        <dbReference type="Rhea" id="RHEA:17617"/>
        <dbReference type="ChEBI" id="CHEBI:57463"/>
        <dbReference type="ChEBI" id="CHEBI:57925"/>
        <dbReference type="ChEBI" id="CHEBI:57973"/>
        <dbReference type="EC" id="4.4.1.20"/>
    </reaction>
    <physiologicalReaction direction="right-to-left" evidence="18">
        <dbReference type="Rhea" id="RHEA:17619"/>
    </physiologicalReaction>
</comment>
<dbReference type="GO" id="GO:0006691">
    <property type="term" value="P:leukotriene metabolic process"/>
    <property type="evidence" value="ECO:0007669"/>
    <property type="project" value="UniProtKB-ARBA"/>
</dbReference>
<comment type="caution">
    <text evidence="24">The sequence shown here is derived from an EMBL/GenBank/DDBJ whole genome shotgun (WGS) entry which is preliminary data.</text>
</comment>
<dbReference type="STRING" id="158441.A0A226D3E0"/>
<dbReference type="Gene3D" id="1.20.120.550">
    <property type="entry name" value="Membrane associated eicosanoid/glutathione metabolism-like domain"/>
    <property type="match status" value="1"/>
</dbReference>
<evidence type="ECO:0000256" key="13">
    <source>
        <dbReference type="ARBA" id="ARBA00023288"/>
    </source>
</evidence>
<dbReference type="GO" id="GO:0006629">
    <property type="term" value="P:lipid metabolic process"/>
    <property type="evidence" value="ECO:0007669"/>
    <property type="project" value="UniProtKB-KW"/>
</dbReference>
<feature type="transmembrane region" description="Helical" evidence="23">
    <location>
        <begin position="161"/>
        <end position="180"/>
    </location>
</feature>
<proteinExistence type="inferred from homology"/>
<evidence type="ECO:0000313" key="25">
    <source>
        <dbReference type="Proteomes" id="UP000198287"/>
    </source>
</evidence>
<keyword evidence="4 23" id="KW-0812">Transmembrane</keyword>
<evidence type="ECO:0000256" key="2">
    <source>
        <dbReference type="ARBA" id="ARBA00010459"/>
    </source>
</evidence>
<gene>
    <name evidence="24" type="ORF">Fcan01_26036</name>
</gene>
<dbReference type="Pfam" id="PF01124">
    <property type="entry name" value="MAPEG"/>
    <property type="match status" value="1"/>
</dbReference>
<protein>
    <recommendedName>
        <fullName evidence="20">Glutathione S-transferase 3, mitochondrial</fullName>
        <ecNumber evidence="16">4.4.1.20</ecNumber>
    </recommendedName>
    <alternativeName>
        <fullName evidence="21">Glutathione peroxidase MGST3</fullName>
    </alternativeName>
    <alternativeName>
        <fullName evidence="22">LTC4 synthase MGST3</fullName>
    </alternativeName>
</protein>
<dbReference type="GO" id="GO:0004464">
    <property type="term" value="F:leukotriene-C4 synthase activity"/>
    <property type="evidence" value="ECO:0007669"/>
    <property type="project" value="UniProtKB-EC"/>
</dbReference>
<evidence type="ECO:0000256" key="19">
    <source>
        <dbReference type="ARBA" id="ARBA00051411"/>
    </source>
</evidence>
<dbReference type="SUPFAM" id="SSF161084">
    <property type="entry name" value="MAPEG domain-like"/>
    <property type="match status" value="1"/>
</dbReference>
<dbReference type="GO" id="GO:0005741">
    <property type="term" value="C:mitochondrial outer membrane"/>
    <property type="evidence" value="ECO:0007669"/>
    <property type="project" value="UniProtKB-SubCell"/>
</dbReference>
<dbReference type="InterPro" id="IPR023352">
    <property type="entry name" value="MAPEG-like_dom_sf"/>
</dbReference>
<dbReference type="GO" id="GO:0005783">
    <property type="term" value="C:endoplasmic reticulum"/>
    <property type="evidence" value="ECO:0007669"/>
    <property type="project" value="TreeGrafter"/>
</dbReference>
<evidence type="ECO:0000256" key="14">
    <source>
        <dbReference type="ARBA" id="ARBA00037884"/>
    </source>
</evidence>
<name>A0A226D3E0_FOLCA</name>
<evidence type="ECO:0000256" key="21">
    <source>
        <dbReference type="ARBA" id="ARBA00075145"/>
    </source>
</evidence>
<feature type="transmembrane region" description="Helical" evidence="23">
    <location>
        <begin position="117"/>
        <end position="141"/>
    </location>
</feature>
<keyword evidence="8" id="KW-0443">Lipid metabolism</keyword>
<evidence type="ECO:0000256" key="22">
    <source>
        <dbReference type="ARBA" id="ARBA00076908"/>
    </source>
</evidence>
<evidence type="ECO:0000256" key="11">
    <source>
        <dbReference type="ARBA" id="ARBA00023139"/>
    </source>
</evidence>
<evidence type="ECO:0000256" key="3">
    <source>
        <dbReference type="ARBA" id="ARBA00022679"/>
    </source>
</evidence>
<keyword evidence="6 23" id="KW-1133">Transmembrane helix</keyword>
<evidence type="ECO:0000256" key="18">
    <source>
        <dbReference type="ARBA" id="ARBA00049298"/>
    </source>
</evidence>
<evidence type="ECO:0000256" key="5">
    <source>
        <dbReference type="ARBA" id="ARBA00022787"/>
    </source>
</evidence>
<dbReference type="GO" id="GO:0004602">
    <property type="term" value="F:glutathione peroxidase activity"/>
    <property type="evidence" value="ECO:0007669"/>
    <property type="project" value="TreeGrafter"/>
</dbReference>
<keyword evidence="9" id="KW-0496">Mitochondrion</keyword>
<evidence type="ECO:0000256" key="10">
    <source>
        <dbReference type="ARBA" id="ARBA00023136"/>
    </source>
</evidence>
<sequence length="187" mass="20104">MSSSCSVSPAAATAATTTASVVSKPVVKLGKGSVSRAIAGTAALSGATLKTILPSGYGFVVLTAIGSVMLLTWKSIKVGIAREEYKVPYPQMYSQENMAFNCVQRAHQNTLENYPQFLLTLMIGGLEMPYFCTVGGCIWIMGRICYARGYYTGDPYKRSRGSFSMFGMVMCLAATTRFALKHLGWSG</sequence>
<comment type="pathway">
    <text evidence="14">Lipid metabolism; leukotriene C4 biosynthesis.</text>
</comment>
<evidence type="ECO:0000256" key="16">
    <source>
        <dbReference type="ARBA" id="ARBA00039056"/>
    </source>
</evidence>
<keyword evidence="5" id="KW-1000">Mitochondrion outer membrane</keyword>
<comment type="catalytic activity">
    <reaction evidence="19">
        <text>15-deoxy-Delta(12,14)-prostaglandin J2 + glutathione = 15-deoxy-Delta(12,14)-prostaglandin J2-S-(R)-glutathione</text>
        <dbReference type="Rhea" id="RHEA:75963"/>
        <dbReference type="ChEBI" id="CHEBI:57925"/>
        <dbReference type="ChEBI" id="CHEBI:85236"/>
        <dbReference type="ChEBI" id="CHEBI:194498"/>
    </reaction>
    <physiologicalReaction direction="left-to-right" evidence="19">
        <dbReference type="Rhea" id="RHEA:75964"/>
    </physiologicalReaction>
</comment>
<evidence type="ECO:0000256" key="23">
    <source>
        <dbReference type="SAM" id="Phobius"/>
    </source>
</evidence>
<evidence type="ECO:0000256" key="7">
    <source>
        <dbReference type="ARBA" id="ARBA00023002"/>
    </source>
</evidence>
<evidence type="ECO:0000256" key="15">
    <source>
        <dbReference type="ARBA" id="ARBA00037916"/>
    </source>
</evidence>
<dbReference type="InterPro" id="IPR001129">
    <property type="entry name" value="Membr-assoc_MAPEG"/>
</dbReference>
<dbReference type="PANTHER" id="PTHR10250">
    <property type="entry name" value="MICROSOMAL GLUTATHIONE S-TRANSFERASE"/>
    <property type="match status" value="1"/>
</dbReference>
<keyword evidence="13" id="KW-0449">Lipoprotein</keyword>
<organism evidence="24 25">
    <name type="scientific">Folsomia candida</name>
    <name type="common">Springtail</name>
    <dbReference type="NCBI Taxonomy" id="158441"/>
    <lineage>
        <taxon>Eukaryota</taxon>
        <taxon>Metazoa</taxon>
        <taxon>Ecdysozoa</taxon>
        <taxon>Arthropoda</taxon>
        <taxon>Hexapoda</taxon>
        <taxon>Collembola</taxon>
        <taxon>Entomobryomorpha</taxon>
        <taxon>Isotomoidea</taxon>
        <taxon>Isotomidae</taxon>
        <taxon>Proisotominae</taxon>
        <taxon>Folsomia</taxon>
    </lineage>
</organism>
<evidence type="ECO:0000256" key="20">
    <source>
        <dbReference type="ARBA" id="ARBA00069748"/>
    </source>
</evidence>
<evidence type="ECO:0000256" key="4">
    <source>
        <dbReference type="ARBA" id="ARBA00022692"/>
    </source>
</evidence>
<evidence type="ECO:0000256" key="1">
    <source>
        <dbReference type="ARBA" id="ARBA00004374"/>
    </source>
</evidence>
<dbReference type="PANTHER" id="PTHR10250:SF26">
    <property type="entry name" value="GLUTATHIONE S-TRANSFERASE 3, MITOCHONDRIAL"/>
    <property type="match status" value="1"/>
</dbReference>
<evidence type="ECO:0000256" key="12">
    <source>
        <dbReference type="ARBA" id="ARBA00023239"/>
    </source>
</evidence>
<dbReference type="GO" id="GO:0005635">
    <property type="term" value="C:nuclear envelope"/>
    <property type="evidence" value="ECO:0007669"/>
    <property type="project" value="TreeGrafter"/>
</dbReference>
<comment type="catalytic activity">
    <reaction evidence="17">
        <text>(5S)-hydroperoxy-(6E,8Z,11Z,14Z)-eicosatetraenoate + 2 glutathione = (5S)-hydroxy-(6E,8Z,11Z,14Z)-eicosatetraenoate + glutathione disulfide + H2O</text>
        <dbReference type="Rhea" id="RHEA:48620"/>
        <dbReference type="ChEBI" id="CHEBI:15377"/>
        <dbReference type="ChEBI" id="CHEBI:57450"/>
        <dbReference type="ChEBI" id="CHEBI:57925"/>
        <dbReference type="ChEBI" id="CHEBI:58297"/>
        <dbReference type="ChEBI" id="CHEBI:90632"/>
    </reaction>
    <physiologicalReaction direction="left-to-right" evidence="17">
        <dbReference type="Rhea" id="RHEA:48621"/>
    </physiologicalReaction>
</comment>
<dbReference type="InterPro" id="IPR050997">
    <property type="entry name" value="MAPEG"/>
</dbReference>
<accession>A0A226D3E0</accession>
<evidence type="ECO:0000256" key="9">
    <source>
        <dbReference type="ARBA" id="ARBA00023128"/>
    </source>
</evidence>
<feature type="transmembrane region" description="Helical" evidence="23">
    <location>
        <begin position="52"/>
        <end position="73"/>
    </location>
</feature>
<dbReference type="OrthoDB" id="410651at2759"/>
<evidence type="ECO:0000256" key="8">
    <source>
        <dbReference type="ARBA" id="ARBA00023098"/>
    </source>
</evidence>
<comment type="pathway">
    <text evidence="15">Lipid metabolism; arachidonate metabolism.</text>
</comment>
<keyword evidence="12" id="KW-0456">Lyase</keyword>
<dbReference type="OMA" id="VGSFAMH"/>
<comment type="similarity">
    <text evidence="2">Belongs to the MAPEG family.</text>
</comment>
<evidence type="ECO:0000256" key="6">
    <source>
        <dbReference type="ARBA" id="ARBA00022989"/>
    </source>
</evidence>
<evidence type="ECO:0000313" key="24">
    <source>
        <dbReference type="EMBL" id="OXA39181.1"/>
    </source>
</evidence>
<reference evidence="24 25" key="1">
    <citation type="submission" date="2015-12" db="EMBL/GenBank/DDBJ databases">
        <title>The genome of Folsomia candida.</title>
        <authorList>
            <person name="Faddeeva A."/>
            <person name="Derks M.F."/>
            <person name="Anvar Y."/>
            <person name="Smit S."/>
            <person name="Van Straalen N."/>
            <person name="Roelofs D."/>
        </authorList>
    </citation>
    <scope>NUCLEOTIDE SEQUENCE [LARGE SCALE GENOMIC DNA]</scope>
    <source>
        <strain evidence="24 25">VU population</strain>
        <tissue evidence="24">Whole body</tissue>
    </source>
</reference>
<keyword evidence="10 23" id="KW-0472">Membrane</keyword>
<dbReference type="EC" id="4.4.1.20" evidence="16"/>
<dbReference type="AlphaFoldDB" id="A0A226D3E0"/>
<keyword evidence="3 24" id="KW-0808">Transferase</keyword>
<evidence type="ECO:0000256" key="17">
    <source>
        <dbReference type="ARBA" id="ARBA00043664"/>
    </source>
</evidence>
<dbReference type="Proteomes" id="UP000198287">
    <property type="component" value="Unassembled WGS sequence"/>
</dbReference>
<dbReference type="GO" id="GO:0004364">
    <property type="term" value="F:glutathione transferase activity"/>
    <property type="evidence" value="ECO:0007669"/>
    <property type="project" value="TreeGrafter"/>
</dbReference>
<dbReference type="EMBL" id="LNIX01000040">
    <property type="protein sequence ID" value="OXA39181.1"/>
    <property type="molecule type" value="Genomic_DNA"/>
</dbReference>
<comment type="subcellular location">
    <subcellularLocation>
        <location evidence="1">Mitochondrion outer membrane</location>
        <topology evidence="1">Multi-pass membrane protein</topology>
    </subcellularLocation>
</comment>
<keyword evidence="11" id="KW-0564">Palmitate</keyword>
<dbReference type="FunFam" id="1.20.120.550:FF:000004">
    <property type="entry name" value="Microsomal glutathione S-transferase 3"/>
    <property type="match status" value="1"/>
</dbReference>
<keyword evidence="25" id="KW-1185">Reference proteome</keyword>
<keyword evidence="7" id="KW-0560">Oxidoreductase</keyword>